<reference evidence="3" key="1">
    <citation type="journal article" date="2015" name="Genome Announc.">
        <title>Draft whole-genome sequence of the biocontrol agent Trichoderma harzianum T6776.</title>
        <authorList>
            <person name="Baroncelli R."/>
            <person name="Piaggeschi G."/>
            <person name="Fiorini L."/>
            <person name="Bertolini E."/>
            <person name="Zapparata A."/>
            <person name="Pe M.E."/>
            <person name="Sarrocco S."/>
            <person name="Vannacci G."/>
        </authorList>
    </citation>
    <scope>NUCLEOTIDE SEQUENCE [LARGE SCALE GENOMIC DNA]</scope>
    <source>
        <strain evidence="3">T6776</strain>
    </source>
</reference>
<dbReference type="GO" id="GO:0003824">
    <property type="term" value="F:catalytic activity"/>
    <property type="evidence" value="ECO:0007669"/>
    <property type="project" value="InterPro"/>
</dbReference>
<organism evidence="2 3">
    <name type="scientific">Trichoderma harzianum</name>
    <name type="common">Hypocrea lixii</name>
    <dbReference type="NCBI Taxonomy" id="5544"/>
    <lineage>
        <taxon>Eukaryota</taxon>
        <taxon>Fungi</taxon>
        <taxon>Dikarya</taxon>
        <taxon>Ascomycota</taxon>
        <taxon>Pezizomycotina</taxon>
        <taxon>Sordariomycetes</taxon>
        <taxon>Hypocreomycetidae</taxon>
        <taxon>Hypocreales</taxon>
        <taxon>Hypocreaceae</taxon>
        <taxon>Trichoderma</taxon>
    </lineage>
</organism>
<comment type="caution">
    <text evidence="2">The sequence shown here is derived from an EMBL/GenBank/DDBJ whole genome shotgun (WGS) entry which is preliminary data.</text>
</comment>
<dbReference type="Proteomes" id="UP000034112">
    <property type="component" value="Unassembled WGS sequence"/>
</dbReference>
<feature type="compositionally biased region" description="Polar residues" evidence="1">
    <location>
        <begin position="723"/>
        <end position="738"/>
    </location>
</feature>
<dbReference type="PANTHER" id="PTHR46082">
    <property type="entry name" value="ATP/GTP-BINDING PROTEIN-RELATED"/>
    <property type="match status" value="1"/>
</dbReference>
<feature type="compositionally biased region" description="Basic and acidic residues" evidence="1">
    <location>
        <begin position="545"/>
        <end position="556"/>
    </location>
</feature>
<dbReference type="OrthoDB" id="1577640at2759"/>
<gene>
    <name evidence="2" type="ORF">THAR02_10328</name>
</gene>
<evidence type="ECO:0000256" key="1">
    <source>
        <dbReference type="SAM" id="MobiDB-lite"/>
    </source>
</evidence>
<dbReference type="EMBL" id="JOKZ01000541">
    <property type="protein sequence ID" value="KKO97565.1"/>
    <property type="molecule type" value="Genomic_DNA"/>
</dbReference>
<evidence type="ECO:0000313" key="3">
    <source>
        <dbReference type="Proteomes" id="UP000034112"/>
    </source>
</evidence>
<feature type="compositionally biased region" description="Polar residues" evidence="1">
    <location>
        <begin position="482"/>
        <end position="499"/>
    </location>
</feature>
<dbReference type="InterPro" id="IPR053137">
    <property type="entry name" value="NLR-like"/>
</dbReference>
<name>A0A0F9WWM2_TRIHA</name>
<feature type="compositionally biased region" description="Basic and acidic residues" evidence="1">
    <location>
        <begin position="460"/>
        <end position="474"/>
    </location>
</feature>
<sequence length="816" mass="89397">MEDFRLRHTHDDYTIGWVCALPNEQTAAILMLDDRHEDLPNPTGDHNTYMLGSIGKHNVVIAGLPLGRVGNNTAATVATRMVSSFPNIRVGLMVGVGGGIPHKTRLGDVVISCPNGTEPGVVQWDMGKTEAGQFVRTGSLAPPPTALLTALTRFKADHITTRRNMLKYLKKLEKDPDVPESYKKSDSLQDLLFHPSYGHVEADESCLSDEDEDDCRRCDKSKLVRRSKRESGMIHCGLIASGNQVIKDANLRDSLSKQFKNEILCIEMEAAGLMNDFPCVVIRGIADYSDSHKNEKWQDYAAATAAACAKALLMVVATSEVDKLQRVQLVTAFEDSNLETDPRRPPLEMAQLDDTSRNAKSGETTPQEEKPPKMAAIEAPKRASSYDTSPTHQTLESWLQGAPPSLAAMFRQGNYEAAMRDIRMSLGQSPLPREDENATEMLSPERRQSLPSQASMTFPEESKGNLSERNDKHGNIRRHSTPVPSAKTNSFQPIKTPSAFSPEHRVRGHEQSQTSNDVNVNALSKPQSPSRSIKYRFRTPSPVQREQESLVSEHNHGQLNNAPASSGLYISTKHPNSGYDADGRAIEYPLSPPQSPQSLANTSQSSCMRRDSESQDDDGDSSSVDDPYTESNVIIRENRPLVAEPDQISSNEGQGGAPLSQSLQRSSIAAEKTPAHGSRTGSNDIPPRYMRPRYPGANVASPSELRRSATPVPSPPPPYPAKKNSTSRQPTRNSNHSPGYSRPPGPNTPNPSNIQRSATPTLSQSRRPPLMTMDNNSVPALGTQTSQTRSQIKSKTPNKVQSNATPSRLPRLRPAA</sequence>
<dbReference type="AlphaFoldDB" id="A0A0F9WWM2"/>
<feature type="compositionally biased region" description="Polar residues" evidence="1">
    <location>
        <begin position="750"/>
        <end position="766"/>
    </location>
</feature>
<feature type="compositionally biased region" description="Polar residues" evidence="1">
    <location>
        <begin position="773"/>
        <end position="806"/>
    </location>
</feature>
<dbReference type="GO" id="GO:0009116">
    <property type="term" value="P:nucleoside metabolic process"/>
    <property type="evidence" value="ECO:0007669"/>
    <property type="project" value="InterPro"/>
</dbReference>
<protein>
    <submittedName>
        <fullName evidence="2">Uncharacterized protein</fullName>
    </submittedName>
</protein>
<feature type="compositionally biased region" description="Polar residues" evidence="1">
    <location>
        <begin position="511"/>
        <end position="531"/>
    </location>
</feature>
<dbReference type="PANTHER" id="PTHR46082:SF11">
    <property type="entry name" value="AAA+ ATPASE DOMAIN-CONTAINING PROTEIN-RELATED"/>
    <property type="match status" value="1"/>
</dbReference>
<proteinExistence type="predicted"/>
<dbReference type="InterPro" id="IPR035994">
    <property type="entry name" value="Nucleoside_phosphorylase_sf"/>
</dbReference>
<evidence type="ECO:0000313" key="2">
    <source>
        <dbReference type="EMBL" id="KKO97565.1"/>
    </source>
</evidence>
<accession>A0A0F9WWM2</accession>
<feature type="region of interest" description="Disordered" evidence="1">
    <location>
        <begin position="428"/>
        <end position="816"/>
    </location>
</feature>
<feature type="region of interest" description="Disordered" evidence="1">
    <location>
        <begin position="338"/>
        <end position="393"/>
    </location>
</feature>
<dbReference type="SUPFAM" id="SSF53167">
    <property type="entry name" value="Purine and uridine phosphorylases"/>
    <property type="match status" value="1"/>
</dbReference>
<dbReference type="Gene3D" id="3.40.50.1580">
    <property type="entry name" value="Nucleoside phosphorylase domain"/>
    <property type="match status" value="1"/>
</dbReference>